<accession>A0A7Y6Q6B4</accession>
<protein>
    <submittedName>
        <fullName evidence="1">Uncharacterized protein</fullName>
    </submittedName>
</protein>
<evidence type="ECO:0000313" key="1">
    <source>
        <dbReference type="EMBL" id="NVD39868.1"/>
    </source>
</evidence>
<gene>
    <name evidence="1" type="ORF">HT585_13460</name>
</gene>
<dbReference type="AlphaFoldDB" id="A0A7Y6Q6B4"/>
<reference evidence="1 2" key="1">
    <citation type="submission" date="2020-06" db="EMBL/GenBank/DDBJ databases">
        <authorList>
            <person name="Grouzdev D.S."/>
        </authorList>
    </citation>
    <scope>NUCLEOTIDE SEQUENCE [LARGE SCALE GENOMIC DNA]</scope>
    <source>
        <strain evidence="1 2">HO-A22</strain>
    </source>
</reference>
<comment type="caution">
    <text evidence="1">The sequence shown here is derived from an EMBL/GenBank/DDBJ whole genome shotgun (WGS) entry which is preliminary data.</text>
</comment>
<dbReference type="RefSeq" id="WP_176353421.1">
    <property type="nucleotide sequence ID" value="NZ_JABWDU010000003.1"/>
</dbReference>
<keyword evidence="2" id="KW-1185">Reference proteome</keyword>
<sequence length="98" mass="11317">MDHAQFAAIEFPLTLALGSRHRSVMTSYEKRTANLGQSVYLVAFSEMFPVRNNTGEFIVLARRQRLRFEVCRNRVVLVQSFARLSFADSSAFYYQSEN</sequence>
<organism evidence="1 2">
    <name type="scientific">Ensifer oleiphilus</name>
    <dbReference type="NCBI Taxonomy" id="2742698"/>
    <lineage>
        <taxon>Bacteria</taxon>
        <taxon>Pseudomonadati</taxon>
        <taxon>Pseudomonadota</taxon>
        <taxon>Alphaproteobacteria</taxon>
        <taxon>Hyphomicrobiales</taxon>
        <taxon>Rhizobiaceae</taxon>
        <taxon>Sinorhizobium/Ensifer group</taxon>
        <taxon>Ensifer</taxon>
    </lineage>
</organism>
<dbReference type="EMBL" id="JABWDU010000003">
    <property type="protein sequence ID" value="NVD39868.1"/>
    <property type="molecule type" value="Genomic_DNA"/>
</dbReference>
<proteinExistence type="predicted"/>
<dbReference type="Proteomes" id="UP000520198">
    <property type="component" value="Unassembled WGS sequence"/>
</dbReference>
<evidence type="ECO:0000313" key="2">
    <source>
        <dbReference type="Proteomes" id="UP000520198"/>
    </source>
</evidence>
<name>A0A7Y6Q6B4_9HYPH</name>